<evidence type="ECO:0000313" key="2">
    <source>
        <dbReference type="EMBL" id="WTS13387.1"/>
    </source>
</evidence>
<gene>
    <name evidence="2" type="ORF">OHU69_21445</name>
</gene>
<evidence type="ECO:0000256" key="1">
    <source>
        <dbReference type="SAM" id="Phobius"/>
    </source>
</evidence>
<reference evidence="2" key="1">
    <citation type="submission" date="2022-10" db="EMBL/GenBank/DDBJ databases">
        <title>The complete genomes of actinobacterial strains from the NBC collection.</title>
        <authorList>
            <person name="Joergensen T.S."/>
            <person name="Alvarez Arevalo M."/>
            <person name="Sterndorff E.B."/>
            <person name="Faurdal D."/>
            <person name="Vuksanovic O."/>
            <person name="Mourched A.-S."/>
            <person name="Charusanti P."/>
            <person name="Shaw S."/>
            <person name="Blin K."/>
            <person name="Weber T."/>
        </authorList>
    </citation>
    <scope>NUCLEOTIDE SEQUENCE</scope>
    <source>
        <strain evidence="2">NBC_00119</strain>
    </source>
</reference>
<sequence>MLPGLGTSWYERGARYWMRRTGTGVLWLVVLAFFCFVSLSLYSGFREALPSGVRSVWDVVQVVAACVGAVWGWIVQRRAHRRDLLDPPGPGRTRAARRASVRRSTGLAVLGRGLVVIAAPVMPAFAAFCVGWSVAALTVREYPTEVGARRAMQG</sequence>
<name>A0AAU1U9B1_9ACTN</name>
<protein>
    <submittedName>
        <fullName evidence="2">Uncharacterized protein</fullName>
    </submittedName>
</protein>
<dbReference type="AlphaFoldDB" id="A0AAU1U9B1"/>
<feature type="transmembrane region" description="Helical" evidence="1">
    <location>
        <begin position="25"/>
        <end position="44"/>
    </location>
</feature>
<accession>A0AAU1U9B1</accession>
<keyword evidence="1" id="KW-0812">Transmembrane</keyword>
<organism evidence="2">
    <name type="scientific">Streptomyces sp. NBC_00119</name>
    <dbReference type="NCBI Taxonomy" id="2975659"/>
    <lineage>
        <taxon>Bacteria</taxon>
        <taxon>Bacillati</taxon>
        <taxon>Actinomycetota</taxon>
        <taxon>Actinomycetes</taxon>
        <taxon>Kitasatosporales</taxon>
        <taxon>Streptomycetaceae</taxon>
        <taxon>Streptomyces</taxon>
    </lineage>
</organism>
<dbReference type="EMBL" id="CP108195">
    <property type="protein sequence ID" value="WTS13387.1"/>
    <property type="molecule type" value="Genomic_DNA"/>
</dbReference>
<keyword evidence="1" id="KW-1133">Transmembrane helix</keyword>
<keyword evidence="1" id="KW-0472">Membrane</keyword>
<feature type="transmembrane region" description="Helical" evidence="1">
    <location>
        <begin position="107"/>
        <end position="135"/>
    </location>
</feature>
<proteinExistence type="predicted"/>
<feature type="transmembrane region" description="Helical" evidence="1">
    <location>
        <begin position="56"/>
        <end position="75"/>
    </location>
</feature>